<dbReference type="InterPro" id="IPR051415">
    <property type="entry name" value="LAAT-1"/>
</dbReference>
<dbReference type="SMART" id="SM00679">
    <property type="entry name" value="CTNS"/>
    <property type="match status" value="1"/>
</dbReference>
<comment type="subcellular location">
    <subcellularLocation>
        <location evidence="1">Membrane</location>
        <topology evidence="1">Multi-pass membrane protein</topology>
    </subcellularLocation>
</comment>
<keyword evidence="3 6" id="KW-1133">Transmembrane helix</keyword>
<dbReference type="EMBL" id="NBSK02000001">
    <property type="protein sequence ID" value="KAJ0226542.1"/>
    <property type="molecule type" value="Genomic_DNA"/>
</dbReference>
<name>A0A9R1WPS9_LACSA</name>
<feature type="region of interest" description="Disordered" evidence="5">
    <location>
        <begin position="94"/>
        <end position="123"/>
    </location>
</feature>
<keyword evidence="8" id="KW-1185">Reference proteome</keyword>
<feature type="compositionally biased region" description="Acidic residues" evidence="5">
    <location>
        <begin position="99"/>
        <end position="112"/>
    </location>
</feature>
<dbReference type="PANTHER" id="PTHR16201">
    <property type="entry name" value="SEVEN TRANSMEMBRANE PROTEIN 1-RELATED"/>
    <property type="match status" value="1"/>
</dbReference>
<keyword evidence="4 6" id="KW-0472">Membrane</keyword>
<organism evidence="7 8">
    <name type="scientific">Lactuca sativa</name>
    <name type="common">Garden lettuce</name>
    <dbReference type="NCBI Taxonomy" id="4236"/>
    <lineage>
        <taxon>Eukaryota</taxon>
        <taxon>Viridiplantae</taxon>
        <taxon>Streptophyta</taxon>
        <taxon>Embryophyta</taxon>
        <taxon>Tracheophyta</taxon>
        <taxon>Spermatophyta</taxon>
        <taxon>Magnoliopsida</taxon>
        <taxon>eudicotyledons</taxon>
        <taxon>Gunneridae</taxon>
        <taxon>Pentapetalae</taxon>
        <taxon>asterids</taxon>
        <taxon>campanulids</taxon>
        <taxon>Asterales</taxon>
        <taxon>Asteraceae</taxon>
        <taxon>Cichorioideae</taxon>
        <taxon>Cichorieae</taxon>
        <taxon>Lactucinae</taxon>
        <taxon>Lactuca</taxon>
    </lineage>
</organism>
<dbReference type="InterPro" id="IPR006603">
    <property type="entry name" value="PQ-loop_rpt"/>
</dbReference>
<evidence type="ECO:0000256" key="5">
    <source>
        <dbReference type="SAM" id="MobiDB-lite"/>
    </source>
</evidence>
<dbReference type="OrthoDB" id="8048523at2759"/>
<proteinExistence type="predicted"/>
<evidence type="ECO:0000313" key="8">
    <source>
        <dbReference type="Proteomes" id="UP000235145"/>
    </source>
</evidence>
<feature type="transmembrane region" description="Helical" evidence="6">
    <location>
        <begin position="167"/>
        <end position="184"/>
    </location>
</feature>
<dbReference type="FunFam" id="1.20.1280.290:FF:000012">
    <property type="entry name" value="Vacuolar membrane PQ loop repeat protein"/>
    <property type="match status" value="1"/>
</dbReference>
<protein>
    <submittedName>
        <fullName evidence="7">Uncharacterized protein</fullName>
    </submittedName>
</protein>
<evidence type="ECO:0000313" key="7">
    <source>
        <dbReference type="EMBL" id="KAJ0226542.1"/>
    </source>
</evidence>
<comment type="caution">
    <text evidence="7">The sequence shown here is derived from an EMBL/GenBank/DDBJ whole genome shotgun (WGS) entry which is preliminary data.</text>
</comment>
<evidence type="ECO:0000256" key="4">
    <source>
        <dbReference type="ARBA" id="ARBA00023136"/>
    </source>
</evidence>
<evidence type="ECO:0000256" key="3">
    <source>
        <dbReference type="ARBA" id="ARBA00022989"/>
    </source>
</evidence>
<sequence>MPNNCLWKCPLTGLNLGKATETWLKTLKKCHPSVEEAKKPLITNSQSHAIRASPSQRRDYYYMPARSLVGSSTPPNRGYLWTTRSGPASTMAMAATAAADEDDDHSSEDESSLEIPAKTTSQPRPIPRSVSYGAFLATSLNFPSRTKGLMQVYAHRKLLQDGGGSQAVYWQWLGWMMVAIYMGGRIPQIAINIKRRSVEVSLNPLMFIFALIANAADVGSILARSREWEKIKANMPWLLDAAVCVALDAFIIMQYVYYRYFMKPDLNTNDE</sequence>
<dbReference type="AlphaFoldDB" id="A0A9R1WPS9"/>
<accession>A0A9R1WPS9</accession>
<evidence type="ECO:0000256" key="2">
    <source>
        <dbReference type="ARBA" id="ARBA00022692"/>
    </source>
</evidence>
<gene>
    <name evidence="7" type="ORF">LSAT_V11C100026050</name>
</gene>
<reference evidence="7 8" key="1">
    <citation type="journal article" date="2017" name="Nat. Commun.">
        <title>Genome assembly with in vitro proximity ligation data and whole-genome triplication in lettuce.</title>
        <authorList>
            <person name="Reyes-Chin-Wo S."/>
            <person name="Wang Z."/>
            <person name="Yang X."/>
            <person name="Kozik A."/>
            <person name="Arikit S."/>
            <person name="Song C."/>
            <person name="Xia L."/>
            <person name="Froenicke L."/>
            <person name="Lavelle D.O."/>
            <person name="Truco M.J."/>
            <person name="Xia R."/>
            <person name="Zhu S."/>
            <person name="Xu C."/>
            <person name="Xu H."/>
            <person name="Xu X."/>
            <person name="Cox K."/>
            <person name="Korf I."/>
            <person name="Meyers B.C."/>
            <person name="Michelmore R.W."/>
        </authorList>
    </citation>
    <scope>NUCLEOTIDE SEQUENCE [LARGE SCALE GENOMIC DNA]</scope>
    <source>
        <strain evidence="8">cv. Salinas</strain>
        <tissue evidence="7">Seedlings</tissue>
    </source>
</reference>
<keyword evidence="2 6" id="KW-0812">Transmembrane</keyword>
<feature type="transmembrane region" description="Helical" evidence="6">
    <location>
        <begin position="205"/>
        <end position="223"/>
    </location>
</feature>
<evidence type="ECO:0000256" key="6">
    <source>
        <dbReference type="SAM" id="Phobius"/>
    </source>
</evidence>
<dbReference type="PANTHER" id="PTHR16201:SF52">
    <property type="entry name" value="PQ-LOOP REPEAT FAMILY PROTEIN _ TRANSMEMBRANE FAMILY PROTEIN-RELATED"/>
    <property type="match status" value="1"/>
</dbReference>
<evidence type="ECO:0000256" key="1">
    <source>
        <dbReference type="ARBA" id="ARBA00004141"/>
    </source>
</evidence>
<dbReference type="Proteomes" id="UP000235145">
    <property type="component" value="Unassembled WGS sequence"/>
</dbReference>
<dbReference type="Pfam" id="PF04193">
    <property type="entry name" value="PQ-loop"/>
    <property type="match status" value="1"/>
</dbReference>
<dbReference type="GO" id="GO:0016020">
    <property type="term" value="C:membrane"/>
    <property type="evidence" value="ECO:0000318"/>
    <property type="project" value="GO_Central"/>
</dbReference>
<dbReference type="Gene3D" id="1.20.1280.290">
    <property type="match status" value="1"/>
</dbReference>
<feature type="transmembrane region" description="Helical" evidence="6">
    <location>
        <begin position="235"/>
        <end position="258"/>
    </location>
</feature>